<dbReference type="InterPro" id="IPR036868">
    <property type="entry name" value="TusA-like_sf"/>
</dbReference>
<dbReference type="CDD" id="cd00291">
    <property type="entry name" value="SirA_YedF_YeeD"/>
    <property type="match status" value="1"/>
</dbReference>
<dbReference type="Gene3D" id="3.30.110.40">
    <property type="entry name" value="TusA-like domain"/>
    <property type="match status" value="1"/>
</dbReference>
<comment type="caution">
    <text evidence="3">The sequence shown here is derived from an EMBL/GenBank/DDBJ whole genome shotgun (WGS) entry which is preliminary data.</text>
</comment>
<dbReference type="PANTHER" id="PTHR33279:SF6">
    <property type="entry name" value="SULFUR CARRIER PROTEIN YEDF-RELATED"/>
    <property type="match status" value="1"/>
</dbReference>
<evidence type="ECO:0000259" key="2">
    <source>
        <dbReference type="PROSITE" id="PS01148"/>
    </source>
</evidence>
<evidence type="ECO:0000313" key="3">
    <source>
        <dbReference type="EMBL" id="TXR54014.1"/>
    </source>
</evidence>
<dbReference type="OrthoDB" id="9797551at2"/>
<feature type="domain" description="UPF0033" evidence="2">
    <location>
        <begin position="16"/>
        <end position="40"/>
    </location>
</feature>
<dbReference type="AlphaFoldDB" id="A0A5C8Z9G0"/>
<keyword evidence="4" id="KW-1185">Reference proteome</keyword>
<protein>
    <submittedName>
        <fullName evidence="3">Sulfurtransferase TusA family protein</fullName>
    </submittedName>
</protein>
<keyword evidence="3" id="KW-0808">Transferase</keyword>
<evidence type="ECO:0000256" key="1">
    <source>
        <dbReference type="ARBA" id="ARBA00008984"/>
    </source>
</evidence>
<sequence>MSVHQNHTEQESRLRIDTKTMRCPMPLLKLKMALSQCQVGTCIELEATDAGSKKDIPAYIELTKHRLVEQRDADGVYTFCIIKGE</sequence>
<dbReference type="PANTHER" id="PTHR33279">
    <property type="entry name" value="SULFUR CARRIER PROTEIN YEDF-RELATED"/>
    <property type="match status" value="1"/>
</dbReference>
<organism evidence="3 4">
    <name type="scientific">Reinekea thalattae</name>
    <dbReference type="NCBI Taxonomy" id="2593301"/>
    <lineage>
        <taxon>Bacteria</taxon>
        <taxon>Pseudomonadati</taxon>
        <taxon>Pseudomonadota</taxon>
        <taxon>Gammaproteobacteria</taxon>
        <taxon>Oceanospirillales</taxon>
        <taxon>Saccharospirillaceae</taxon>
        <taxon>Reinekea</taxon>
    </lineage>
</organism>
<accession>A0A5C8Z9G0</accession>
<dbReference type="RefSeq" id="WP_147713413.1">
    <property type="nucleotide sequence ID" value="NZ_VKAD01000001.1"/>
</dbReference>
<dbReference type="InterPro" id="IPR001455">
    <property type="entry name" value="TusA-like"/>
</dbReference>
<dbReference type="PROSITE" id="PS01148">
    <property type="entry name" value="UPF0033"/>
    <property type="match status" value="1"/>
</dbReference>
<comment type="similarity">
    <text evidence="1">Belongs to the sulfur carrier protein TusA family.</text>
</comment>
<dbReference type="Proteomes" id="UP000321764">
    <property type="component" value="Unassembled WGS sequence"/>
</dbReference>
<name>A0A5C8Z9G0_9GAMM</name>
<evidence type="ECO:0000313" key="4">
    <source>
        <dbReference type="Proteomes" id="UP000321764"/>
    </source>
</evidence>
<dbReference type="EMBL" id="VKAD01000001">
    <property type="protein sequence ID" value="TXR54014.1"/>
    <property type="molecule type" value="Genomic_DNA"/>
</dbReference>
<reference evidence="3 4" key="1">
    <citation type="submission" date="2019-07" db="EMBL/GenBank/DDBJ databases">
        <title>Reinekea sp. strain SSH23 genome sequencing and assembly.</title>
        <authorList>
            <person name="Kim I."/>
        </authorList>
    </citation>
    <scope>NUCLEOTIDE SEQUENCE [LARGE SCALE GENOMIC DNA]</scope>
    <source>
        <strain evidence="3 4">SSH23</strain>
    </source>
</reference>
<dbReference type="GO" id="GO:0016740">
    <property type="term" value="F:transferase activity"/>
    <property type="evidence" value="ECO:0007669"/>
    <property type="project" value="UniProtKB-KW"/>
</dbReference>
<proteinExistence type="inferred from homology"/>
<dbReference type="Pfam" id="PF01206">
    <property type="entry name" value="TusA"/>
    <property type="match status" value="1"/>
</dbReference>
<dbReference type="SUPFAM" id="SSF64307">
    <property type="entry name" value="SirA-like"/>
    <property type="match status" value="1"/>
</dbReference>
<gene>
    <name evidence="3" type="ORF">FME95_05560</name>
</gene>